<evidence type="ECO:0000313" key="1">
    <source>
        <dbReference type="Proteomes" id="UP000095287"/>
    </source>
</evidence>
<organism evidence="1 2">
    <name type="scientific">Steinernema glaseri</name>
    <dbReference type="NCBI Taxonomy" id="37863"/>
    <lineage>
        <taxon>Eukaryota</taxon>
        <taxon>Metazoa</taxon>
        <taxon>Ecdysozoa</taxon>
        <taxon>Nematoda</taxon>
        <taxon>Chromadorea</taxon>
        <taxon>Rhabditida</taxon>
        <taxon>Tylenchina</taxon>
        <taxon>Panagrolaimomorpha</taxon>
        <taxon>Strongyloidoidea</taxon>
        <taxon>Steinernematidae</taxon>
        <taxon>Steinernema</taxon>
    </lineage>
</organism>
<dbReference type="WBParaSite" id="L893_g21831.t1">
    <property type="protein sequence ID" value="L893_g21831.t1"/>
    <property type="gene ID" value="L893_g21831"/>
</dbReference>
<dbReference type="Proteomes" id="UP000095287">
    <property type="component" value="Unplaced"/>
</dbReference>
<dbReference type="AlphaFoldDB" id="A0A1I7Z1D5"/>
<accession>A0A1I7Z1D5</accession>
<proteinExistence type="predicted"/>
<evidence type="ECO:0000313" key="2">
    <source>
        <dbReference type="WBParaSite" id="L893_g21831.t1"/>
    </source>
</evidence>
<keyword evidence="1" id="KW-1185">Reference proteome</keyword>
<sequence length="354" mass="41432">MNSVPLAFCERVCDVLYRRGLQEAKKLSGFYGEFAQMAYDHTAHYVATVSGGVERGLCHICVNTGRQVYTLKETEAVPKKYIQDVTIYFFDEPKENLTRAIVLRFPLSFYHFEISSSSFNKAWVNLACSLKRISSVKLKRKLDDNAVQLFQKLLRRLVARQTLSRLQMYEEAGFVELFKSLVCQEQFRTLAITIINLNDNHKPRESIVVQEVLRLWPDNLEKLRGKRLTLEGDCSVGVKQLEKFTCRTERKEIGVSPYFRSFPLFCALKVCSQKECNFIDEEYRHNHTRFYKPSCVYKYEEGEEGEERHRIYIFFECARAEERRMMRKCQPANTFGCYDLGLIRNTSSLHVLFV</sequence>
<reference evidence="2" key="1">
    <citation type="submission" date="2016-11" db="UniProtKB">
        <authorList>
            <consortium name="WormBaseParasite"/>
        </authorList>
    </citation>
    <scope>IDENTIFICATION</scope>
</reference>
<protein>
    <submittedName>
        <fullName evidence="2">F-box domain-containing protein</fullName>
    </submittedName>
</protein>
<name>A0A1I7Z1D5_9BILA</name>